<dbReference type="EMBL" id="BAAASD010000030">
    <property type="protein sequence ID" value="GAA2360063.1"/>
    <property type="molecule type" value="Genomic_DNA"/>
</dbReference>
<accession>A0ABN3GSR7</accession>
<gene>
    <name evidence="2" type="ORF">GCM10010246_57860</name>
</gene>
<evidence type="ECO:0000313" key="3">
    <source>
        <dbReference type="Proteomes" id="UP001500253"/>
    </source>
</evidence>
<sequence>MVDDGWIDRAASRGADRGGEYAEANRRAQEVATVHVRLLGRTVGQSDIGRGHSKPISDERQHIDVPGGLPTTLQPADGALAVSAQVGQLLLGPPTSAAGGRDGLTRVVC</sequence>
<keyword evidence="3" id="KW-1185">Reference proteome</keyword>
<comment type="caution">
    <text evidence="2">The sequence shown here is derived from an EMBL/GenBank/DDBJ whole genome shotgun (WGS) entry which is preliminary data.</text>
</comment>
<proteinExistence type="predicted"/>
<reference evidence="2 3" key="1">
    <citation type="journal article" date="2019" name="Int. J. Syst. Evol. Microbiol.">
        <title>The Global Catalogue of Microorganisms (GCM) 10K type strain sequencing project: providing services to taxonomists for standard genome sequencing and annotation.</title>
        <authorList>
            <consortium name="The Broad Institute Genomics Platform"/>
            <consortium name="The Broad Institute Genome Sequencing Center for Infectious Disease"/>
            <person name="Wu L."/>
            <person name="Ma J."/>
        </authorList>
    </citation>
    <scope>NUCLEOTIDE SEQUENCE [LARGE SCALE GENOMIC DNA]</scope>
    <source>
        <strain evidence="2 3">JCM 4316</strain>
    </source>
</reference>
<evidence type="ECO:0000313" key="2">
    <source>
        <dbReference type="EMBL" id="GAA2360063.1"/>
    </source>
</evidence>
<dbReference type="Proteomes" id="UP001500253">
    <property type="component" value="Unassembled WGS sequence"/>
</dbReference>
<feature type="region of interest" description="Disordered" evidence="1">
    <location>
        <begin position="1"/>
        <end position="26"/>
    </location>
</feature>
<organism evidence="2 3">
    <name type="scientific">Streptomyces cuspidosporus</name>
    <dbReference type="NCBI Taxonomy" id="66882"/>
    <lineage>
        <taxon>Bacteria</taxon>
        <taxon>Bacillati</taxon>
        <taxon>Actinomycetota</taxon>
        <taxon>Actinomycetes</taxon>
        <taxon>Kitasatosporales</taxon>
        <taxon>Streptomycetaceae</taxon>
        <taxon>Streptomyces</taxon>
    </lineage>
</organism>
<evidence type="ECO:0000256" key="1">
    <source>
        <dbReference type="SAM" id="MobiDB-lite"/>
    </source>
</evidence>
<name>A0ABN3GSR7_9ACTN</name>
<protein>
    <submittedName>
        <fullName evidence="2">Uncharacterized protein</fullName>
    </submittedName>
</protein>